<accession>A0A423Q1T6</accession>
<dbReference type="PANTHER" id="PTHR43612:SF3">
    <property type="entry name" value="TRIFUNCTIONAL ENZYME SUBUNIT ALPHA, MITOCHONDRIAL"/>
    <property type="match status" value="1"/>
</dbReference>
<dbReference type="CDD" id="cd06558">
    <property type="entry name" value="crotonase-like"/>
    <property type="match status" value="1"/>
</dbReference>
<dbReference type="Gene3D" id="1.10.1040.50">
    <property type="match status" value="1"/>
</dbReference>
<dbReference type="FunCoup" id="A0A423Q1T6">
    <property type="interactions" value="299"/>
</dbReference>
<keyword evidence="8" id="KW-0520">NAD</keyword>
<dbReference type="Pfam" id="PF00725">
    <property type="entry name" value="3HCDH"/>
    <property type="match status" value="2"/>
</dbReference>
<gene>
    <name evidence="16" type="primary">fadJ</name>
    <name evidence="16" type="ORF">SAJA_01615</name>
</gene>
<keyword evidence="9" id="KW-0443">Lipid metabolism</keyword>
<dbReference type="Gene3D" id="3.40.50.720">
    <property type="entry name" value="NAD(P)-binding Rossmann-like Domain"/>
    <property type="match status" value="1"/>
</dbReference>
<dbReference type="FunFam" id="3.90.226.10:FF:000011">
    <property type="entry name" value="Fatty acid oxidation complex subunit alpha"/>
    <property type="match status" value="1"/>
</dbReference>
<keyword evidence="11" id="KW-0511">Multifunctional enzyme</keyword>
<evidence type="ECO:0000256" key="9">
    <source>
        <dbReference type="ARBA" id="ARBA00023098"/>
    </source>
</evidence>
<evidence type="ECO:0000256" key="2">
    <source>
        <dbReference type="ARBA" id="ARBA00007005"/>
    </source>
</evidence>
<keyword evidence="17" id="KW-1185">Reference proteome</keyword>
<dbReference type="GO" id="GO:0016853">
    <property type="term" value="F:isomerase activity"/>
    <property type="evidence" value="ECO:0007669"/>
    <property type="project" value="UniProtKB-KW"/>
</dbReference>
<dbReference type="UniPathway" id="UPA00659"/>
<dbReference type="Proteomes" id="UP000285310">
    <property type="component" value="Unassembled WGS sequence"/>
</dbReference>
<evidence type="ECO:0000256" key="12">
    <source>
        <dbReference type="ARBA" id="ARBA00049556"/>
    </source>
</evidence>
<dbReference type="Pfam" id="PF00378">
    <property type="entry name" value="ECH_1"/>
    <property type="match status" value="1"/>
</dbReference>
<keyword evidence="5" id="KW-0276">Fatty acid metabolism</keyword>
<evidence type="ECO:0000256" key="5">
    <source>
        <dbReference type="ARBA" id="ARBA00022832"/>
    </source>
</evidence>
<reference evidence="16 17" key="1">
    <citation type="submission" date="2013-10" db="EMBL/GenBank/DDBJ databases">
        <title>Salinisphaera japonica YTM-1 Genome Sequencing.</title>
        <authorList>
            <person name="Lai Q."/>
            <person name="Li C."/>
            <person name="Shao Z."/>
        </authorList>
    </citation>
    <scope>NUCLEOTIDE SEQUENCE [LARGE SCALE GENOMIC DNA]</scope>
    <source>
        <strain evidence="16 17">YTM-1</strain>
    </source>
</reference>
<dbReference type="Pfam" id="PF02737">
    <property type="entry name" value="3HCDH_N"/>
    <property type="match status" value="1"/>
</dbReference>
<evidence type="ECO:0000259" key="14">
    <source>
        <dbReference type="Pfam" id="PF00725"/>
    </source>
</evidence>
<dbReference type="EMBL" id="AYKG01000002">
    <property type="protein sequence ID" value="ROO32333.1"/>
    <property type="molecule type" value="Genomic_DNA"/>
</dbReference>
<dbReference type="InterPro" id="IPR029045">
    <property type="entry name" value="ClpP/crotonase-like_dom_sf"/>
</dbReference>
<dbReference type="FunFam" id="3.40.50.720:FF:000009">
    <property type="entry name" value="Fatty oxidation complex, alpha subunit"/>
    <property type="match status" value="1"/>
</dbReference>
<dbReference type="GO" id="GO:0006635">
    <property type="term" value="P:fatty acid beta-oxidation"/>
    <property type="evidence" value="ECO:0007669"/>
    <property type="project" value="UniProtKB-UniPathway"/>
</dbReference>
<evidence type="ECO:0000256" key="13">
    <source>
        <dbReference type="RuleBase" id="RU003707"/>
    </source>
</evidence>
<dbReference type="AlphaFoldDB" id="A0A423Q1T6"/>
<dbReference type="RefSeq" id="WP_123656908.1">
    <property type="nucleotide sequence ID" value="NZ_AYKG01000002.1"/>
</dbReference>
<dbReference type="InterPro" id="IPR018376">
    <property type="entry name" value="Enoyl-CoA_hyd/isom_CS"/>
</dbReference>
<proteinExistence type="inferred from homology"/>
<evidence type="ECO:0000256" key="8">
    <source>
        <dbReference type="ARBA" id="ARBA00023027"/>
    </source>
</evidence>
<comment type="similarity">
    <text evidence="2">In the central section; belongs to the 3-hydroxyacyl-CoA dehydrogenase family.</text>
</comment>
<dbReference type="InParanoid" id="A0A423Q1T6"/>
<dbReference type="InterPro" id="IPR036291">
    <property type="entry name" value="NAD(P)-bd_dom_sf"/>
</dbReference>
<dbReference type="InterPro" id="IPR001753">
    <property type="entry name" value="Enoyl-CoA_hydra/iso"/>
</dbReference>
<dbReference type="InterPro" id="IPR006180">
    <property type="entry name" value="3-OHacyl-CoA_DH_CS"/>
</dbReference>
<comment type="similarity">
    <text evidence="13">Belongs to the enoyl-CoA hydratase/isomerase family.</text>
</comment>
<dbReference type="EC" id="4.2.1.17" evidence="4"/>
<evidence type="ECO:0000259" key="15">
    <source>
        <dbReference type="Pfam" id="PF02737"/>
    </source>
</evidence>
<dbReference type="GO" id="GO:0016509">
    <property type="term" value="F:long-chain (3S)-3-hydroxyacyl-CoA dehydrogenase (NAD+) activity"/>
    <property type="evidence" value="ECO:0007669"/>
    <property type="project" value="TreeGrafter"/>
</dbReference>
<dbReference type="GO" id="GO:0070403">
    <property type="term" value="F:NAD+ binding"/>
    <property type="evidence" value="ECO:0007669"/>
    <property type="project" value="InterPro"/>
</dbReference>
<dbReference type="PANTHER" id="PTHR43612">
    <property type="entry name" value="TRIFUNCTIONAL ENZYME SUBUNIT ALPHA"/>
    <property type="match status" value="1"/>
</dbReference>
<keyword evidence="6" id="KW-0442">Lipid degradation</keyword>
<evidence type="ECO:0000256" key="3">
    <source>
        <dbReference type="ARBA" id="ARBA00008750"/>
    </source>
</evidence>
<feature type="domain" description="3-hydroxyacyl-CoA dehydrogenase NAD binding" evidence="15">
    <location>
        <begin position="340"/>
        <end position="522"/>
    </location>
</feature>
<feature type="domain" description="3-hydroxyacyl-CoA dehydrogenase C-terminal" evidence="14">
    <location>
        <begin position="653"/>
        <end position="738"/>
    </location>
</feature>
<evidence type="ECO:0000256" key="7">
    <source>
        <dbReference type="ARBA" id="ARBA00023002"/>
    </source>
</evidence>
<name>A0A423Q1T6_9GAMM</name>
<dbReference type="InterPro" id="IPR050136">
    <property type="entry name" value="FA_oxidation_alpha_subunit"/>
</dbReference>
<dbReference type="InterPro" id="IPR008927">
    <property type="entry name" value="6-PGluconate_DH-like_C_sf"/>
</dbReference>
<keyword evidence="16" id="KW-0413">Isomerase</keyword>
<dbReference type="OrthoDB" id="5389341at2"/>
<dbReference type="PROSITE" id="PS00067">
    <property type="entry name" value="3HCDH"/>
    <property type="match status" value="1"/>
</dbReference>
<dbReference type="PROSITE" id="PS00166">
    <property type="entry name" value="ENOYL_COA_HYDRATASE"/>
    <property type="match status" value="1"/>
</dbReference>
<evidence type="ECO:0000256" key="1">
    <source>
        <dbReference type="ARBA" id="ARBA00005005"/>
    </source>
</evidence>
<comment type="similarity">
    <text evidence="3">In the N-terminal section; belongs to the enoyl-CoA hydratase/isomerase family.</text>
</comment>
<dbReference type="GO" id="GO:0004300">
    <property type="term" value="F:enoyl-CoA hydratase activity"/>
    <property type="evidence" value="ECO:0007669"/>
    <property type="project" value="UniProtKB-EC"/>
</dbReference>
<evidence type="ECO:0000256" key="10">
    <source>
        <dbReference type="ARBA" id="ARBA00023239"/>
    </source>
</evidence>
<dbReference type="SUPFAM" id="SSF52096">
    <property type="entry name" value="ClpP/crotonase"/>
    <property type="match status" value="1"/>
</dbReference>
<keyword evidence="7 16" id="KW-0560">Oxidoreductase</keyword>
<dbReference type="InterPro" id="IPR006176">
    <property type="entry name" value="3-OHacyl-CoA_DH_NAD-bd"/>
</dbReference>
<feature type="domain" description="3-hydroxyacyl-CoA dehydrogenase C-terminal" evidence="14">
    <location>
        <begin position="525"/>
        <end position="618"/>
    </location>
</feature>
<dbReference type="SUPFAM" id="SSF48179">
    <property type="entry name" value="6-phosphogluconate dehydrogenase C-terminal domain-like"/>
    <property type="match status" value="2"/>
</dbReference>
<evidence type="ECO:0000313" key="17">
    <source>
        <dbReference type="Proteomes" id="UP000285310"/>
    </source>
</evidence>
<organism evidence="16 17">
    <name type="scientific">Salinisphaera japonica YTM-1</name>
    <dbReference type="NCBI Taxonomy" id="1209778"/>
    <lineage>
        <taxon>Bacteria</taxon>
        <taxon>Pseudomonadati</taxon>
        <taxon>Pseudomonadota</taxon>
        <taxon>Gammaproteobacteria</taxon>
        <taxon>Salinisphaerales</taxon>
        <taxon>Salinisphaeraceae</taxon>
        <taxon>Salinisphaera</taxon>
    </lineage>
</organism>
<evidence type="ECO:0000256" key="6">
    <source>
        <dbReference type="ARBA" id="ARBA00022963"/>
    </source>
</evidence>
<evidence type="ECO:0000256" key="11">
    <source>
        <dbReference type="ARBA" id="ARBA00023268"/>
    </source>
</evidence>
<evidence type="ECO:0000256" key="4">
    <source>
        <dbReference type="ARBA" id="ARBA00012076"/>
    </source>
</evidence>
<protein>
    <recommendedName>
        <fullName evidence="4">enoyl-CoA hydratase</fullName>
        <ecNumber evidence="4">4.2.1.17</ecNumber>
    </recommendedName>
</protein>
<comment type="caution">
    <text evidence="16">The sequence shown here is derived from an EMBL/GenBank/DDBJ whole genome shotgun (WGS) entry which is preliminary data.</text>
</comment>
<evidence type="ECO:0000313" key="16">
    <source>
        <dbReference type="EMBL" id="ROO32333.1"/>
    </source>
</evidence>
<sequence>MNDATAFDAAESQALTTLEHHTGGIAVLRFGLGDRRQNVMTTALAEALVERIAQVRADRDIRGLVLASNKSGSFLAGVDTALFDGFTEALAAEQRVRGLQAGLAGLATLKIPVVAAIDGGCMGGGLELALVCDARVAADTPATRFAMPEVKLGLVPIAGGTQRLPRLVGIGDSLDLMLTGRTLSPVQARTIGLIDAHVPADELLDTAIARARRQAKRDLLKHGSWRRTLQTRVSHGRAGMARLALEDNAPGRHLLFAQARTRSRARSGGHYPAIDRIIDVVEIGYQRGTNAGLMAEAKAFGELVTGEVSHALRHIHHARQTLKKANFKTGNAKPHPVARLGVLGAGLMGAGIASVSLDRTAAAVQLKDVDEAGLARGRAHIEAGLARRVDRGGLAGERRDARLARLTTTHRDADLGGCDLIIEAVYEDLALKQQMLAACEAAADEAGQSDQVFASNTSSLPIRDIAARAARPENVVGMHYFSPVEKMPLLEIIATEQTSRKTLATAVALGRAQGKTVIVVRDAPGFYTTRVLSPYLNEAARLLDEGAGVRAIDDALTQAGFPVGPLTLLDEIGVDVGIKVGPILEAAFGPRMAVPATSAALIEAGFLGRKSGAGFYDYEGAKKRGQRPVNAGLASLLAPSQQTGGAYPGAQDIVDRATMAFVNEAAHCLTEGVIADPLQGDIGAVLGLGFLPFTGGPFRYVDRMGIDYVVKTLTMLADLHGPRFTPAPVLQTMAAARAPRQRRFYA</sequence>
<dbReference type="SUPFAM" id="SSF51735">
    <property type="entry name" value="NAD(P)-binding Rossmann-fold domains"/>
    <property type="match status" value="1"/>
</dbReference>
<comment type="pathway">
    <text evidence="1">Lipid metabolism; fatty acid beta-oxidation.</text>
</comment>
<dbReference type="InterPro" id="IPR006108">
    <property type="entry name" value="3HC_DH_C"/>
</dbReference>
<comment type="catalytic activity">
    <reaction evidence="12">
        <text>a (3S)-3-hydroxyacyl-CoA + NAD(+) = a 3-oxoacyl-CoA + NADH + H(+)</text>
        <dbReference type="Rhea" id="RHEA:22432"/>
        <dbReference type="ChEBI" id="CHEBI:15378"/>
        <dbReference type="ChEBI" id="CHEBI:57318"/>
        <dbReference type="ChEBI" id="CHEBI:57540"/>
        <dbReference type="ChEBI" id="CHEBI:57945"/>
        <dbReference type="ChEBI" id="CHEBI:90726"/>
        <dbReference type="EC" id="1.1.1.35"/>
    </reaction>
</comment>
<keyword evidence="10 16" id="KW-0456">Lyase</keyword>
<dbReference type="Gene3D" id="3.90.226.10">
    <property type="entry name" value="2-enoyl-CoA Hydratase, Chain A, domain 1"/>
    <property type="match status" value="1"/>
</dbReference>